<sequence length="103" mass="12297">MVKTYHLDHQLTIMAGNSSLMSEKEYTMMLESEMRMVEKLGIKEYVRTNKTKLCEVVEMVSIYQSVVEHRSERLKKMLEEAKTWDEVQKKISRLKKNLEKRLV</sequence>
<dbReference type="Proteomes" id="UP001056120">
    <property type="component" value="Linkage Group LG05"/>
</dbReference>
<accession>A0ACB9J8L8</accession>
<proteinExistence type="predicted"/>
<reference evidence="2" key="1">
    <citation type="journal article" date="2022" name="Mol. Ecol. Resour.">
        <title>The genomes of chicory, endive, great burdock and yacon provide insights into Asteraceae palaeo-polyploidization history and plant inulin production.</title>
        <authorList>
            <person name="Fan W."/>
            <person name="Wang S."/>
            <person name="Wang H."/>
            <person name="Wang A."/>
            <person name="Jiang F."/>
            <person name="Liu H."/>
            <person name="Zhao H."/>
            <person name="Xu D."/>
            <person name="Zhang Y."/>
        </authorList>
    </citation>
    <scope>NUCLEOTIDE SEQUENCE [LARGE SCALE GENOMIC DNA]</scope>
    <source>
        <strain evidence="2">cv. Yunnan</strain>
    </source>
</reference>
<organism evidence="1 2">
    <name type="scientific">Smallanthus sonchifolius</name>
    <dbReference type="NCBI Taxonomy" id="185202"/>
    <lineage>
        <taxon>Eukaryota</taxon>
        <taxon>Viridiplantae</taxon>
        <taxon>Streptophyta</taxon>
        <taxon>Embryophyta</taxon>
        <taxon>Tracheophyta</taxon>
        <taxon>Spermatophyta</taxon>
        <taxon>Magnoliopsida</taxon>
        <taxon>eudicotyledons</taxon>
        <taxon>Gunneridae</taxon>
        <taxon>Pentapetalae</taxon>
        <taxon>asterids</taxon>
        <taxon>campanulids</taxon>
        <taxon>Asterales</taxon>
        <taxon>Asteraceae</taxon>
        <taxon>Asteroideae</taxon>
        <taxon>Heliantheae alliance</taxon>
        <taxon>Millerieae</taxon>
        <taxon>Smallanthus</taxon>
    </lineage>
</organism>
<reference evidence="1 2" key="2">
    <citation type="journal article" date="2022" name="Mol. Ecol. Resour.">
        <title>The genomes of chicory, endive, great burdock and yacon provide insights into Asteraceae paleo-polyploidization history and plant inulin production.</title>
        <authorList>
            <person name="Fan W."/>
            <person name="Wang S."/>
            <person name="Wang H."/>
            <person name="Wang A."/>
            <person name="Jiang F."/>
            <person name="Liu H."/>
            <person name="Zhao H."/>
            <person name="Xu D."/>
            <person name="Zhang Y."/>
        </authorList>
    </citation>
    <scope>NUCLEOTIDE SEQUENCE [LARGE SCALE GENOMIC DNA]</scope>
    <source>
        <strain evidence="2">cv. Yunnan</strain>
        <tissue evidence="1">Leaves</tissue>
    </source>
</reference>
<dbReference type="EMBL" id="CM042022">
    <property type="protein sequence ID" value="KAI3816630.1"/>
    <property type="molecule type" value="Genomic_DNA"/>
</dbReference>
<evidence type="ECO:0000313" key="1">
    <source>
        <dbReference type="EMBL" id="KAI3816630.1"/>
    </source>
</evidence>
<comment type="caution">
    <text evidence="1">The sequence shown here is derived from an EMBL/GenBank/DDBJ whole genome shotgun (WGS) entry which is preliminary data.</text>
</comment>
<evidence type="ECO:0000313" key="2">
    <source>
        <dbReference type="Proteomes" id="UP001056120"/>
    </source>
</evidence>
<protein>
    <submittedName>
        <fullName evidence="1">Uncharacterized protein</fullName>
    </submittedName>
</protein>
<gene>
    <name evidence="1" type="ORF">L1987_16333</name>
</gene>
<keyword evidence="2" id="KW-1185">Reference proteome</keyword>
<name>A0ACB9J8L8_9ASTR</name>